<dbReference type="InterPro" id="IPR031919">
    <property type="entry name" value="Fucosidase_C"/>
</dbReference>
<dbReference type="InterPro" id="IPR057739">
    <property type="entry name" value="Glyco_hydro_29_N"/>
</dbReference>
<dbReference type="SUPFAM" id="SSF51445">
    <property type="entry name" value="(Trans)glycosidases"/>
    <property type="match status" value="1"/>
</dbReference>
<keyword evidence="4" id="KW-0732">Signal</keyword>
<protein>
    <recommendedName>
        <fullName evidence="3">alpha-L-fucosidase</fullName>
        <ecNumber evidence="3">3.2.1.51</ecNumber>
    </recommendedName>
</protein>
<sequence length="486" mass="54102">MAYAPDRESLGARPLPEWYDKAKLGIFVHWGLYSVPAFAEPTDADYAVFMRELTAGKTTADRIPYAEWYLNSMRVPGSPTAAHHAATYGEQAPYDDFRSSFDAAAEAVDFGDWAQLFAEVGARYVVMVTRHLDGYPLWPTGVEHPHRPDSYRSRRDLVGELTQAVRAKGMRMGLYYSGGMDWTFRKQPMRTITDLIRHQALGPEYARYASAQWRELIDTYRPSILWNDMGWPAEIDPHEIMAHYYDTVDDGVVNDRWIQPNLPANRLARAAYLGFIGLAVKAMARRGNGIPEPDKNFHYDLETHEYATPATVPAGAWELTRGLGRSFGYNAEETSADTLTGAQLIHLFADVVAKGGNLLLNVGPDGAGQIPELQRVPLRTLGTWLSRNGDAIYDTTPWEQFETTTTAGDQVRFTRSGDTVFAIVLADQPTGEITLRGVRIPESSAVGLLGGAADLRWRQPGNDLAIQLPPGVTPQQHAYVLSITRR</sequence>
<dbReference type="SMART" id="SM00812">
    <property type="entry name" value="Alpha_L_fucos"/>
    <property type="match status" value="1"/>
</dbReference>
<organism evidence="9 10">
    <name type="scientific">Nocardia cyriacigeorgica</name>
    <dbReference type="NCBI Taxonomy" id="135487"/>
    <lineage>
        <taxon>Bacteria</taxon>
        <taxon>Bacillati</taxon>
        <taxon>Actinomycetota</taxon>
        <taxon>Actinomycetes</taxon>
        <taxon>Mycobacteriales</taxon>
        <taxon>Nocardiaceae</taxon>
        <taxon>Nocardia</taxon>
    </lineage>
</organism>
<gene>
    <name evidence="9" type="ORF">GV789_15465</name>
</gene>
<evidence type="ECO:0000256" key="6">
    <source>
        <dbReference type="ARBA" id="ARBA00023295"/>
    </source>
</evidence>
<dbReference type="EC" id="3.2.1.51" evidence="3"/>
<dbReference type="Proteomes" id="UP000468928">
    <property type="component" value="Unassembled WGS sequence"/>
</dbReference>
<keyword evidence="6" id="KW-0326">Glycosidase</keyword>
<accession>A0A6P1D5D5</accession>
<comment type="caution">
    <text evidence="9">The sequence shown here is derived from an EMBL/GenBank/DDBJ whole genome shotgun (WGS) entry which is preliminary data.</text>
</comment>
<evidence type="ECO:0000259" key="8">
    <source>
        <dbReference type="Pfam" id="PF16757"/>
    </source>
</evidence>
<dbReference type="PANTHER" id="PTHR10030">
    <property type="entry name" value="ALPHA-L-FUCOSIDASE"/>
    <property type="match status" value="1"/>
</dbReference>
<proteinExistence type="inferred from homology"/>
<reference evidence="9 10" key="1">
    <citation type="submission" date="2020-01" db="EMBL/GenBank/DDBJ databases">
        <title>Genetics and antimicrobial susceptibilities of Nocardia species isolated from the soil; a comparison with species isolated from humans.</title>
        <authorList>
            <person name="Carrasco G."/>
            <person name="Monzon S."/>
            <person name="Sansegundo M."/>
            <person name="Garcia E."/>
            <person name="Garrido N."/>
            <person name="Medina M.J."/>
            <person name="Villalon P."/>
            <person name="Ramirez-Arocha A.C."/>
            <person name="Jimenez P."/>
            <person name="Cuesta I."/>
            <person name="Valdezate S."/>
        </authorList>
    </citation>
    <scope>NUCLEOTIDE SEQUENCE [LARGE SCALE GENOMIC DNA]</scope>
    <source>
        <strain evidence="9 10">CNM20110639</strain>
    </source>
</reference>
<dbReference type="EMBL" id="JAAGUZ010000037">
    <property type="protein sequence ID" value="NEW45835.1"/>
    <property type="molecule type" value="Genomic_DNA"/>
</dbReference>
<dbReference type="GO" id="GO:0006004">
    <property type="term" value="P:fucose metabolic process"/>
    <property type="evidence" value="ECO:0007669"/>
    <property type="project" value="InterPro"/>
</dbReference>
<dbReference type="InterPro" id="IPR017853">
    <property type="entry name" value="GH"/>
</dbReference>
<feature type="domain" description="Alpha-L-fucosidase C-terminal" evidence="8">
    <location>
        <begin position="408"/>
        <end position="484"/>
    </location>
</feature>
<dbReference type="GO" id="GO:0004560">
    <property type="term" value="F:alpha-L-fucosidase activity"/>
    <property type="evidence" value="ECO:0007669"/>
    <property type="project" value="InterPro"/>
</dbReference>
<dbReference type="RefSeq" id="WP_163829360.1">
    <property type="nucleotide sequence ID" value="NZ_JAAGUZ010000037.1"/>
</dbReference>
<dbReference type="Pfam" id="PF16757">
    <property type="entry name" value="Fucosidase_C"/>
    <property type="match status" value="1"/>
</dbReference>
<evidence type="ECO:0000313" key="10">
    <source>
        <dbReference type="Proteomes" id="UP000468928"/>
    </source>
</evidence>
<evidence type="ECO:0000256" key="3">
    <source>
        <dbReference type="ARBA" id="ARBA00012662"/>
    </source>
</evidence>
<dbReference type="AlphaFoldDB" id="A0A6P1D5D5"/>
<dbReference type="InterPro" id="IPR000933">
    <property type="entry name" value="Glyco_hydro_29"/>
</dbReference>
<dbReference type="PIRSF" id="PIRSF001092">
    <property type="entry name" value="Alpha-L-fucosidase"/>
    <property type="match status" value="1"/>
</dbReference>
<name>A0A6P1D5D5_9NOCA</name>
<dbReference type="InterPro" id="IPR016286">
    <property type="entry name" value="FUC_metazoa-typ"/>
</dbReference>
<dbReference type="GO" id="GO:0016139">
    <property type="term" value="P:glycoside catabolic process"/>
    <property type="evidence" value="ECO:0007669"/>
    <property type="project" value="TreeGrafter"/>
</dbReference>
<evidence type="ECO:0000256" key="2">
    <source>
        <dbReference type="ARBA" id="ARBA00007951"/>
    </source>
</evidence>
<dbReference type="PANTHER" id="PTHR10030:SF37">
    <property type="entry name" value="ALPHA-L-FUCOSIDASE-RELATED"/>
    <property type="match status" value="1"/>
</dbReference>
<dbReference type="Gene3D" id="2.60.40.1180">
    <property type="entry name" value="Golgi alpha-mannosidase II"/>
    <property type="match status" value="1"/>
</dbReference>
<dbReference type="Gene3D" id="3.20.20.80">
    <property type="entry name" value="Glycosidases"/>
    <property type="match status" value="1"/>
</dbReference>
<dbReference type="GO" id="GO:0005764">
    <property type="term" value="C:lysosome"/>
    <property type="evidence" value="ECO:0007669"/>
    <property type="project" value="TreeGrafter"/>
</dbReference>
<dbReference type="Pfam" id="PF01120">
    <property type="entry name" value="Alpha_L_fucos"/>
    <property type="match status" value="2"/>
</dbReference>
<feature type="domain" description="Glycoside hydrolase family 29 N-terminal" evidence="7">
    <location>
        <begin position="3"/>
        <end position="260"/>
    </location>
</feature>
<comment type="similarity">
    <text evidence="2">Belongs to the glycosyl hydrolase 29 family.</text>
</comment>
<evidence type="ECO:0000256" key="1">
    <source>
        <dbReference type="ARBA" id="ARBA00004071"/>
    </source>
</evidence>
<evidence type="ECO:0000256" key="4">
    <source>
        <dbReference type="ARBA" id="ARBA00022729"/>
    </source>
</evidence>
<comment type="function">
    <text evidence="1">Alpha-L-fucosidase is responsible for hydrolyzing the alpha-1,6-linked fucose joined to the reducing-end N-acetylglucosamine of the carbohydrate moieties of glycoproteins.</text>
</comment>
<dbReference type="InterPro" id="IPR013780">
    <property type="entry name" value="Glyco_hydro_b"/>
</dbReference>
<keyword evidence="5" id="KW-0378">Hydrolase</keyword>
<evidence type="ECO:0000313" key="9">
    <source>
        <dbReference type="EMBL" id="NEW45835.1"/>
    </source>
</evidence>
<evidence type="ECO:0000256" key="5">
    <source>
        <dbReference type="ARBA" id="ARBA00022801"/>
    </source>
</evidence>
<feature type="domain" description="Glycoside hydrolase family 29 N-terminal" evidence="7">
    <location>
        <begin position="299"/>
        <end position="390"/>
    </location>
</feature>
<evidence type="ECO:0000259" key="7">
    <source>
        <dbReference type="Pfam" id="PF01120"/>
    </source>
</evidence>